<evidence type="ECO:0000313" key="2">
    <source>
        <dbReference type="EMBL" id="PSL42145.1"/>
    </source>
</evidence>
<accession>A0A2P8H7D0</accession>
<sequence>MSSLPVRKENAYLAEVIVKKNKYDLFLFIEDEKLNIMYEIIIKKLFGTNLNVGKIFPMKNKPNVLQIFEEWKKIEEKTKNKIVFIVDKDFDHLIGEEVPHHTNLVELEFYTIENYLISKEGAVTLMKHRLHTYDPEELDEILNWEWWTSYTYEKFAELFISYAIAFKYDLGANCSISPYVYLNRETYGIKENKIEEYINNIKKLYSQKYQKEYSEEYEEVKEIFKNQNDLSYEQLISGKYLLESLITYISSITVNTIVDKDLIKTMLLNEYPNDNFQFLKYRITQIINQ</sequence>
<dbReference type="RefSeq" id="WP_106531932.1">
    <property type="nucleotide sequence ID" value="NZ_PYAT01000001.1"/>
</dbReference>
<reference evidence="2 3" key="1">
    <citation type="submission" date="2018-03" db="EMBL/GenBank/DDBJ databases">
        <title>Genomic Encyclopedia of Type Strains, Phase III (KMG-III): the genomes of soil and plant-associated and newly described type strains.</title>
        <authorList>
            <person name="Whitman W."/>
        </authorList>
    </citation>
    <scope>NUCLEOTIDE SEQUENCE [LARGE SCALE GENOMIC DNA]</scope>
    <source>
        <strain evidence="2 3">CGMCC 1.12259</strain>
    </source>
</reference>
<comment type="caution">
    <text evidence="2">The sequence shown here is derived from an EMBL/GenBank/DDBJ whole genome shotgun (WGS) entry which is preliminary data.</text>
</comment>
<dbReference type="EMBL" id="PYAT01000001">
    <property type="protein sequence ID" value="PSL42145.1"/>
    <property type="molecule type" value="Genomic_DNA"/>
</dbReference>
<dbReference type="Pfam" id="PF14491">
    <property type="entry name" value="DUF4435"/>
    <property type="match status" value="1"/>
</dbReference>
<proteinExistence type="predicted"/>
<protein>
    <submittedName>
        <fullName evidence="2">Uncharacterized protein DUF4435</fullName>
    </submittedName>
</protein>
<keyword evidence="3" id="KW-1185">Reference proteome</keyword>
<dbReference type="InterPro" id="IPR029492">
    <property type="entry name" value="DUF4435"/>
</dbReference>
<dbReference type="Proteomes" id="UP000242682">
    <property type="component" value="Unassembled WGS sequence"/>
</dbReference>
<gene>
    <name evidence="2" type="ORF">B0H99_101393</name>
</gene>
<dbReference type="OrthoDB" id="9801813at2"/>
<evidence type="ECO:0000259" key="1">
    <source>
        <dbReference type="Pfam" id="PF14491"/>
    </source>
</evidence>
<organism evidence="2 3">
    <name type="scientific">Planomicrobium soli</name>
    <dbReference type="NCBI Taxonomy" id="1176648"/>
    <lineage>
        <taxon>Bacteria</taxon>
        <taxon>Bacillati</taxon>
        <taxon>Bacillota</taxon>
        <taxon>Bacilli</taxon>
        <taxon>Bacillales</taxon>
        <taxon>Caryophanaceae</taxon>
        <taxon>Planomicrobium</taxon>
    </lineage>
</organism>
<evidence type="ECO:0000313" key="3">
    <source>
        <dbReference type="Proteomes" id="UP000242682"/>
    </source>
</evidence>
<feature type="domain" description="DUF4435" evidence="1">
    <location>
        <begin position="25"/>
        <end position="256"/>
    </location>
</feature>
<name>A0A2P8H7D0_9BACL</name>
<dbReference type="AlphaFoldDB" id="A0A2P8H7D0"/>